<dbReference type="InterPro" id="IPR022312">
    <property type="entry name" value="DNA_pol_X"/>
</dbReference>
<dbReference type="GO" id="GO:0006303">
    <property type="term" value="P:double-strand break repair via nonhomologous end joining"/>
    <property type="evidence" value="ECO:0007669"/>
    <property type="project" value="TreeGrafter"/>
</dbReference>
<evidence type="ECO:0000259" key="3">
    <source>
        <dbReference type="Pfam" id="PF14791"/>
    </source>
</evidence>
<dbReference type="InterPro" id="IPR029398">
    <property type="entry name" value="PolB_thumb"/>
</dbReference>
<dbReference type="Pfam" id="PF14791">
    <property type="entry name" value="DNA_pol_B_thumb"/>
    <property type="match status" value="1"/>
</dbReference>
<evidence type="ECO:0000313" key="4">
    <source>
        <dbReference type="EMBL" id="QHT86378.1"/>
    </source>
</evidence>
<reference evidence="4" key="1">
    <citation type="journal article" date="2020" name="Nature">
        <title>Giant virus diversity and host interactions through global metagenomics.</title>
        <authorList>
            <person name="Schulz F."/>
            <person name="Roux S."/>
            <person name="Paez-Espino D."/>
            <person name="Jungbluth S."/>
            <person name="Walsh D.A."/>
            <person name="Denef V.J."/>
            <person name="McMahon K.D."/>
            <person name="Konstantinidis K.T."/>
            <person name="Eloe-Fadrosh E.A."/>
            <person name="Kyrpides N.C."/>
            <person name="Woyke T."/>
        </authorList>
    </citation>
    <scope>NUCLEOTIDE SEQUENCE</scope>
    <source>
        <strain evidence="4">GVMAG-M-3300023184-186</strain>
    </source>
</reference>
<dbReference type="InterPro" id="IPR043519">
    <property type="entry name" value="NT_sf"/>
</dbReference>
<accession>A0A6C0I036</accession>
<dbReference type="SUPFAM" id="SSF81301">
    <property type="entry name" value="Nucleotidyltransferase"/>
    <property type="match status" value="1"/>
</dbReference>
<dbReference type="GO" id="GO:0003677">
    <property type="term" value="F:DNA binding"/>
    <property type="evidence" value="ECO:0007669"/>
    <property type="project" value="InterPro"/>
</dbReference>
<dbReference type="PRINTS" id="PR00870">
    <property type="entry name" value="DNAPOLXBETA"/>
</dbReference>
<sequence>MENLYKYIHYGNKGYILSKKLYNMGYRTRKDLLNHIKSKKLPTLPNISQIYIKYNPIKSTYKKSIDIINILKKNIKNTIIPVGSIRRKEKQNTDIDLLLLTNNKKFKLQCNLNIIFVEGGNRHQKYIFTLDNNSYLIDIFICKKTELPYMLFHYTGNKKYNIRTRAYAKNKGWLLNQYGLWNKKTGKSIAKKKIKTEKDLIKYIGISYKDPKDRIK</sequence>
<dbReference type="InterPro" id="IPR002008">
    <property type="entry name" value="DNA_pol_X_beta-like"/>
</dbReference>
<keyword evidence="2" id="KW-0548">Nucleotidyltransferase</keyword>
<dbReference type="PRINTS" id="PR00869">
    <property type="entry name" value="DNAPOLX"/>
</dbReference>
<dbReference type="GO" id="GO:0003887">
    <property type="term" value="F:DNA-directed DNA polymerase activity"/>
    <property type="evidence" value="ECO:0007669"/>
    <property type="project" value="InterPro"/>
</dbReference>
<keyword evidence="1" id="KW-0808">Transferase</keyword>
<dbReference type="PANTHER" id="PTHR11276:SF28">
    <property type="entry name" value="DNA POLYMERASE LAMBDA"/>
    <property type="match status" value="1"/>
</dbReference>
<dbReference type="GO" id="GO:0005634">
    <property type="term" value="C:nucleus"/>
    <property type="evidence" value="ECO:0007669"/>
    <property type="project" value="TreeGrafter"/>
</dbReference>
<protein>
    <recommendedName>
        <fullName evidence="3">DNA polymerase beta thumb domain-containing protein</fullName>
    </recommendedName>
</protein>
<dbReference type="AlphaFoldDB" id="A0A6C0I036"/>
<evidence type="ECO:0000256" key="2">
    <source>
        <dbReference type="ARBA" id="ARBA00022695"/>
    </source>
</evidence>
<dbReference type="PANTHER" id="PTHR11276">
    <property type="entry name" value="DNA POLYMERASE TYPE-X FAMILY MEMBER"/>
    <property type="match status" value="1"/>
</dbReference>
<proteinExistence type="predicted"/>
<name>A0A6C0I036_9ZZZZ</name>
<organism evidence="4">
    <name type="scientific">viral metagenome</name>
    <dbReference type="NCBI Taxonomy" id="1070528"/>
    <lineage>
        <taxon>unclassified sequences</taxon>
        <taxon>metagenomes</taxon>
        <taxon>organismal metagenomes</taxon>
    </lineage>
</organism>
<dbReference type="Gene3D" id="3.30.210.10">
    <property type="entry name" value="DNA polymerase, thumb domain"/>
    <property type="match status" value="1"/>
</dbReference>
<dbReference type="Gene3D" id="3.30.460.10">
    <property type="entry name" value="Beta Polymerase, domain 2"/>
    <property type="match status" value="1"/>
</dbReference>
<evidence type="ECO:0000256" key="1">
    <source>
        <dbReference type="ARBA" id="ARBA00022679"/>
    </source>
</evidence>
<dbReference type="InterPro" id="IPR037160">
    <property type="entry name" value="DNA_Pol_thumb_sf"/>
</dbReference>
<feature type="domain" description="DNA polymerase beta thumb" evidence="3">
    <location>
        <begin position="151"/>
        <end position="214"/>
    </location>
</feature>
<dbReference type="EMBL" id="MN740067">
    <property type="protein sequence ID" value="QHT86378.1"/>
    <property type="molecule type" value="Genomic_DNA"/>
</dbReference>